<keyword evidence="1" id="KW-0547">Nucleotide-binding</keyword>
<dbReference type="InterPro" id="IPR047187">
    <property type="entry name" value="SF1_C_Upf1"/>
</dbReference>
<dbReference type="EMBL" id="LAZP02000857">
    <property type="protein sequence ID" value="PFH55563.1"/>
    <property type="molecule type" value="Genomic_DNA"/>
</dbReference>
<dbReference type="Pfam" id="PF13087">
    <property type="entry name" value="AAA_12"/>
    <property type="match status" value="1"/>
</dbReference>
<dbReference type="InterPro" id="IPR057373">
    <property type="entry name" value="ZNFX1"/>
</dbReference>
<dbReference type="Gene3D" id="3.40.50.300">
    <property type="entry name" value="P-loop containing nucleotide triphosphate hydrolases"/>
    <property type="match status" value="3"/>
</dbReference>
<dbReference type="GO" id="GO:0031048">
    <property type="term" value="P:regulatory ncRNA-mediated heterochromatin formation"/>
    <property type="evidence" value="ECO:0007669"/>
    <property type="project" value="TreeGrafter"/>
</dbReference>
<evidence type="ECO:0000259" key="4">
    <source>
        <dbReference type="Pfam" id="PF13087"/>
    </source>
</evidence>
<dbReference type="Pfam" id="PF13086">
    <property type="entry name" value="AAA_11"/>
    <property type="match status" value="1"/>
</dbReference>
<protein>
    <recommendedName>
        <fullName evidence="8">Helicase ATP-binding domain-containing protein</fullName>
    </recommendedName>
</protein>
<dbReference type="GO" id="GO:0004386">
    <property type="term" value="F:helicase activity"/>
    <property type="evidence" value="ECO:0007669"/>
    <property type="project" value="InterPro"/>
</dbReference>
<evidence type="ECO:0000313" key="6">
    <source>
        <dbReference type="EMBL" id="PFH55563.1"/>
    </source>
</evidence>
<name>A0A2A9P3X1_OPHUN</name>
<dbReference type="PANTHER" id="PTHR10887">
    <property type="entry name" value="DNA2/NAM7 HELICASE FAMILY"/>
    <property type="match status" value="1"/>
</dbReference>
<accession>A0A2A9P3X1</accession>
<dbReference type="GO" id="GO:0031380">
    <property type="term" value="C:nuclear RNA-directed RNA polymerase complex"/>
    <property type="evidence" value="ECO:0007669"/>
    <property type="project" value="TreeGrafter"/>
</dbReference>
<feature type="domain" description="DNA2/NAM7 helicase helicase" evidence="3">
    <location>
        <begin position="260"/>
        <end position="640"/>
    </location>
</feature>
<feature type="region of interest" description="Disordered" evidence="2">
    <location>
        <begin position="944"/>
        <end position="1072"/>
    </location>
</feature>
<reference evidence="6 7" key="1">
    <citation type="journal article" date="2015" name="BMC Genomics">
        <title>Gene expression during zombie ant biting behavior reflects the complexity underlying fungal parasitic behavioral manipulation.</title>
        <authorList>
            <person name="de Bekker C."/>
            <person name="Ohm R.A."/>
            <person name="Loreto R.G."/>
            <person name="Sebastian A."/>
            <person name="Albert I."/>
            <person name="Merrow M."/>
            <person name="Brachmann A."/>
            <person name="Hughes D.P."/>
        </authorList>
    </citation>
    <scope>NUCLEOTIDE SEQUENCE [LARGE SCALE GENOMIC DNA]</scope>
    <source>
        <strain evidence="6 7">SC16a</strain>
    </source>
</reference>
<feature type="region of interest" description="Disordered" evidence="2">
    <location>
        <begin position="459"/>
        <end position="480"/>
    </location>
</feature>
<feature type="compositionally biased region" description="Basic and acidic residues" evidence="2">
    <location>
        <begin position="1060"/>
        <end position="1072"/>
    </location>
</feature>
<dbReference type="PANTHER" id="PTHR10887:SF341">
    <property type="entry name" value="NFX1-TYPE ZINC FINGER-CONTAINING PROTEIN 1"/>
    <property type="match status" value="1"/>
</dbReference>
<dbReference type="InterPro" id="IPR027417">
    <property type="entry name" value="P-loop_NTPase"/>
</dbReference>
<reference evidence="6 7" key="2">
    <citation type="journal article" date="2017" name="Sci. Rep.">
        <title>Ant-infecting Ophiocordyceps genomes reveal a high diversity of potential behavioral manipulation genes and a possible major role for enterotoxins.</title>
        <authorList>
            <person name="de Bekker C."/>
            <person name="Ohm R.A."/>
            <person name="Evans H.C."/>
            <person name="Brachmann A."/>
            <person name="Hughes D.P."/>
        </authorList>
    </citation>
    <scope>NUCLEOTIDE SEQUENCE [LARGE SCALE GENOMIC DNA]</scope>
    <source>
        <strain evidence="6 7">SC16a</strain>
    </source>
</reference>
<dbReference type="SUPFAM" id="SSF52540">
    <property type="entry name" value="P-loop containing nucleoside triphosphate hydrolases"/>
    <property type="match status" value="1"/>
</dbReference>
<organism evidence="6 7">
    <name type="scientific">Ophiocordyceps unilateralis</name>
    <name type="common">Zombie-ant fungus</name>
    <name type="synonym">Torrubia unilateralis</name>
    <dbReference type="NCBI Taxonomy" id="268505"/>
    <lineage>
        <taxon>Eukaryota</taxon>
        <taxon>Fungi</taxon>
        <taxon>Dikarya</taxon>
        <taxon>Ascomycota</taxon>
        <taxon>Pezizomycotina</taxon>
        <taxon>Sordariomycetes</taxon>
        <taxon>Hypocreomycetidae</taxon>
        <taxon>Hypocreales</taxon>
        <taxon>Ophiocordycipitaceae</taxon>
        <taxon>Ophiocordyceps</taxon>
    </lineage>
</organism>
<evidence type="ECO:0000256" key="2">
    <source>
        <dbReference type="SAM" id="MobiDB-lite"/>
    </source>
</evidence>
<feature type="domain" description="DNA2/NAM7 helicase-like C-terminal" evidence="4">
    <location>
        <begin position="654"/>
        <end position="855"/>
    </location>
</feature>
<dbReference type="InterPro" id="IPR041679">
    <property type="entry name" value="DNA2/NAM7-like_C"/>
</dbReference>
<dbReference type="CDD" id="cd18808">
    <property type="entry name" value="SF1_C_Upf1"/>
    <property type="match status" value="1"/>
</dbReference>
<evidence type="ECO:0000259" key="3">
    <source>
        <dbReference type="Pfam" id="PF13086"/>
    </source>
</evidence>
<keyword evidence="7" id="KW-1185">Reference proteome</keyword>
<proteinExistence type="predicted"/>
<feature type="compositionally biased region" description="Basic and acidic residues" evidence="2">
    <location>
        <begin position="1018"/>
        <end position="1029"/>
    </location>
</feature>
<keyword evidence="1" id="KW-0347">Helicase</keyword>
<dbReference type="STRING" id="268505.A0A2A9P3X1"/>
<comment type="caution">
    <text evidence="6">The sequence shown here is derived from an EMBL/GenBank/DDBJ whole genome shotgun (WGS) entry which is preliminary data.</text>
</comment>
<keyword evidence="1" id="KW-0067">ATP-binding</keyword>
<evidence type="ECO:0000259" key="5">
    <source>
        <dbReference type="Pfam" id="PF25396"/>
    </source>
</evidence>
<dbReference type="AlphaFoldDB" id="A0A2A9P3X1"/>
<feature type="compositionally biased region" description="Polar residues" evidence="2">
    <location>
        <begin position="944"/>
        <end position="975"/>
    </location>
</feature>
<feature type="compositionally biased region" description="Low complexity" evidence="2">
    <location>
        <begin position="996"/>
        <end position="1014"/>
    </location>
</feature>
<sequence>MTDWAQLPEVPQAEELMETKPPQLPILDKTSTGTKLEYLATQYRLHRYAATEVLRRAIVQYRRKLAEFDIEHVRVYRGVRPPPPPPRRSLGRPSSTDNPLQVRASGYVVGRQGVACRLAFSAPENATDQQRLGKPEDLTPGSLVVLSPHEDDFKTKCLVGTVAPIPEDPEEEPPPTSVVDLYWADAADAVVDPTLKLVMLEPTAGYFESLRHTMTGLQQAALSEHRIDKYLYEPFTEIKSPQYLKEMPENKPFYPERVRELDDSQMEALKMATSQELAIIQGPPGTGKTFTSIMVIETIIKTLKLCQMGVLEGPKQSMAPIIVAAQTNHAVDQILLKCKELGIGTIARLGGRSENETIKECGLINLRQRCGAFKPDGTEELEHRNLQRQISSALRNRSSAVSLLKAEQLYDFGVISEDQYQSLVQDNEWETGETDSKAKNAPCAMTRWLDEYTQQPDFQRARQNHTAEAQSDSPSLRRKLKSQKFHSMQADHLQSVLRIMHQDADGTWSAKAKHLLANSNDLYEIKPADRGAVYDYLHEKLEALLADQIRELISYVNNNLKLMRVARRTNELKAIRRERVKILGCTTTGLLKHRDLLERLSPRVLLVEEAAETREANVAAALTPSIEQLILIGDHQQLTPNADLMELCKDPHRLDISLFERFVNRKVDYCSLRVQRRMISELREVVEVFYPGLQDHETVKSPERRKPIPGMQGCHLWWFQHSWNQERGLSGLSYANPQEARMIVEFTRYLVQRGVSPHEISILTYYSSQRELIKRELAMDDILGNADILGAGTLEWSVRTIDDFQGEENEIIILSLVRGPDADGQRARPGFVANENRAVVATSRARRGFYIFGNAQNLLQGRSRQVWEKVLKAFGARTGRHMPVTCSTHGTEGRVTYPADWRNFSPSGCSARCLEQRIKSQVIQTGEQTKSQKRARQVGINTLVRTAPRSTSPVNRAPYSTSSVSRAAYSTSPDSRASHSPEPSTALEPQKVPFKTSSTKSGSTMTTTTTTTTTAQERIPDRYTSEEILQKGMRTMFAGRDNEHEASERAMSATSGPTDSSRDSELEDLIRF</sequence>
<dbReference type="Pfam" id="PF25396">
    <property type="entry name" value="ZNFX1"/>
    <property type="match status" value="1"/>
</dbReference>
<dbReference type="OrthoDB" id="409395at2759"/>
<keyword evidence="1" id="KW-0378">Hydrolase</keyword>
<evidence type="ECO:0008006" key="8">
    <source>
        <dbReference type="Google" id="ProtNLM"/>
    </source>
</evidence>
<dbReference type="Proteomes" id="UP000037136">
    <property type="component" value="Unassembled WGS sequence"/>
</dbReference>
<dbReference type="InterPro" id="IPR045055">
    <property type="entry name" value="DNA2/NAM7-like"/>
</dbReference>
<evidence type="ECO:0000256" key="1">
    <source>
        <dbReference type="ARBA" id="ARBA00022806"/>
    </source>
</evidence>
<gene>
    <name evidence="6" type="ORF">XA68_18036</name>
</gene>
<feature type="domain" description="ZNFX1" evidence="5">
    <location>
        <begin position="101"/>
        <end position="202"/>
    </location>
</feature>
<feature type="region of interest" description="Disordered" evidence="2">
    <location>
        <begin position="77"/>
        <end position="101"/>
    </location>
</feature>
<dbReference type="InterPro" id="IPR041677">
    <property type="entry name" value="DNA2/NAM7_AAA_11"/>
</dbReference>
<evidence type="ECO:0000313" key="7">
    <source>
        <dbReference type="Proteomes" id="UP000037136"/>
    </source>
</evidence>
<feature type="compositionally biased region" description="Polar residues" evidence="2">
    <location>
        <begin position="464"/>
        <end position="474"/>
    </location>
</feature>